<evidence type="ECO:0000313" key="2">
    <source>
        <dbReference type="EMBL" id="TFH68477.1"/>
    </source>
</evidence>
<organism evidence="2 3">
    <name type="scientific">Gammaproteobacteria bacterium LSUCC0057</name>
    <dbReference type="NCBI Taxonomy" id="2559237"/>
    <lineage>
        <taxon>Bacteria</taxon>
        <taxon>Pseudomonadati</taxon>
        <taxon>Pseudomonadota</taxon>
        <taxon>Gammaproteobacteria</taxon>
        <taxon>Cellvibrionales</taxon>
        <taxon>Porticoccaceae</taxon>
        <taxon>SAR92 clade</taxon>
    </lineage>
</organism>
<reference evidence="2 3" key="1">
    <citation type="submission" date="2019-03" db="EMBL/GenBank/DDBJ databases">
        <title>Draft genome of Gammaproteobacteria bacterium LSUCC0057, a member of the SAR92 clade.</title>
        <authorList>
            <person name="Lanclos V.C."/>
            <person name="Doiron C."/>
            <person name="Henson M.W."/>
            <person name="Thrash J.C."/>
        </authorList>
    </citation>
    <scope>NUCLEOTIDE SEQUENCE [LARGE SCALE GENOMIC DNA]</scope>
    <source>
        <strain evidence="2 3">LSUCC0057</strain>
    </source>
</reference>
<sequence length="248" mass="28027">MMFHHRISFKLAKLPAASVLAILLSAIPAAGWGDGLTIAPIEQPYVHSLEHEIELHSVWQHRLDDQPNQIGTTLSAAVANRHNFLLELSASGIDLPESRPQATSIEIEAKWQLTEQGQYNADWGITLELEREVTLNRWEAGTTLLWQREFSDWIATVNGKLYYEWGSNYSNEIETSLGAQLRYRLSSLLEPTLALHLSQDTGAIGPGLWLHQRLAPGRRLNWQLSLLQGFKTTTPEQTALIAVEYEFY</sequence>
<name>A0A4Y8UKZ3_9GAMM</name>
<dbReference type="Proteomes" id="UP000298133">
    <property type="component" value="Unassembled WGS sequence"/>
</dbReference>
<protein>
    <recommendedName>
        <fullName evidence="4">DUF481 domain-containing protein</fullName>
    </recommendedName>
</protein>
<evidence type="ECO:0000256" key="1">
    <source>
        <dbReference type="SAM" id="SignalP"/>
    </source>
</evidence>
<dbReference type="EMBL" id="SPIA01000001">
    <property type="protein sequence ID" value="TFH68477.1"/>
    <property type="molecule type" value="Genomic_DNA"/>
</dbReference>
<keyword evidence="1" id="KW-0732">Signal</keyword>
<dbReference type="AlphaFoldDB" id="A0A4Y8UKZ3"/>
<keyword evidence="3" id="KW-1185">Reference proteome</keyword>
<gene>
    <name evidence="2" type="ORF">E3W66_00500</name>
</gene>
<proteinExistence type="predicted"/>
<dbReference type="OrthoDB" id="6696169at2"/>
<feature type="chain" id="PRO_5021477250" description="DUF481 domain-containing protein" evidence="1">
    <location>
        <begin position="32"/>
        <end position="248"/>
    </location>
</feature>
<evidence type="ECO:0008006" key="4">
    <source>
        <dbReference type="Google" id="ProtNLM"/>
    </source>
</evidence>
<accession>A0A4Y8UKZ3</accession>
<evidence type="ECO:0000313" key="3">
    <source>
        <dbReference type="Proteomes" id="UP000298133"/>
    </source>
</evidence>
<comment type="caution">
    <text evidence="2">The sequence shown here is derived from an EMBL/GenBank/DDBJ whole genome shotgun (WGS) entry which is preliminary data.</text>
</comment>
<feature type="signal peptide" evidence="1">
    <location>
        <begin position="1"/>
        <end position="31"/>
    </location>
</feature>